<feature type="non-terminal residue" evidence="3">
    <location>
        <position position="70"/>
    </location>
</feature>
<proteinExistence type="predicted"/>
<dbReference type="AlphaFoldDB" id="A0A8S2Y488"/>
<keyword evidence="1" id="KW-0812">Transmembrane</keyword>
<protein>
    <submittedName>
        <fullName evidence="3">Uncharacterized protein</fullName>
    </submittedName>
</protein>
<accession>A0A8S2Y488</accession>
<dbReference type="Proteomes" id="UP000682733">
    <property type="component" value="Unassembled WGS sequence"/>
</dbReference>
<keyword evidence="1" id="KW-1133">Transmembrane helix</keyword>
<feature type="non-terminal residue" evidence="3">
    <location>
        <position position="1"/>
    </location>
</feature>
<gene>
    <name evidence="2" type="ORF">OVA965_LOCUS45541</name>
    <name evidence="3" type="ORF">TMI583_LOCUS49129</name>
</gene>
<name>A0A8S2Y488_9BILA</name>
<dbReference type="EMBL" id="CAJOBA010104933">
    <property type="protein sequence ID" value="CAF4533513.1"/>
    <property type="molecule type" value="Genomic_DNA"/>
</dbReference>
<reference evidence="3" key="1">
    <citation type="submission" date="2021-02" db="EMBL/GenBank/DDBJ databases">
        <authorList>
            <person name="Nowell W R."/>
        </authorList>
    </citation>
    <scope>NUCLEOTIDE SEQUENCE</scope>
</reference>
<dbReference type="EMBL" id="CAJNOK010072662">
    <property type="protein sequence ID" value="CAF1666767.1"/>
    <property type="molecule type" value="Genomic_DNA"/>
</dbReference>
<organism evidence="3 4">
    <name type="scientific">Didymodactylos carnosus</name>
    <dbReference type="NCBI Taxonomy" id="1234261"/>
    <lineage>
        <taxon>Eukaryota</taxon>
        <taxon>Metazoa</taxon>
        <taxon>Spiralia</taxon>
        <taxon>Gnathifera</taxon>
        <taxon>Rotifera</taxon>
        <taxon>Eurotatoria</taxon>
        <taxon>Bdelloidea</taxon>
        <taxon>Philodinida</taxon>
        <taxon>Philodinidae</taxon>
        <taxon>Didymodactylos</taxon>
    </lineage>
</organism>
<evidence type="ECO:0000313" key="3">
    <source>
        <dbReference type="EMBL" id="CAF4533513.1"/>
    </source>
</evidence>
<dbReference type="Proteomes" id="UP000677228">
    <property type="component" value="Unassembled WGS sequence"/>
</dbReference>
<evidence type="ECO:0000313" key="4">
    <source>
        <dbReference type="Proteomes" id="UP000682733"/>
    </source>
</evidence>
<comment type="caution">
    <text evidence="3">The sequence shown here is derived from an EMBL/GenBank/DDBJ whole genome shotgun (WGS) entry which is preliminary data.</text>
</comment>
<feature type="transmembrane region" description="Helical" evidence="1">
    <location>
        <begin position="30"/>
        <end position="54"/>
    </location>
</feature>
<keyword evidence="1" id="KW-0472">Membrane</keyword>
<evidence type="ECO:0000313" key="2">
    <source>
        <dbReference type="EMBL" id="CAF1666767.1"/>
    </source>
</evidence>
<feature type="transmembrane region" description="Helical" evidence="1">
    <location>
        <begin position="6"/>
        <end position="23"/>
    </location>
</feature>
<sequence length="70" mass="7640">AILYFVSAGTILILSSISYWIAISDRSLKIIFLGALFNMIALVLAIVFSTALFANLSRLKLNFLSTLKAS</sequence>
<evidence type="ECO:0000256" key="1">
    <source>
        <dbReference type="SAM" id="Phobius"/>
    </source>
</evidence>